<comment type="caution">
    <text evidence="2">The sequence shown here is derived from an EMBL/GenBank/DDBJ whole genome shotgun (WGS) entry which is preliminary data.</text>
</comment>
<evidence type="ECO:0000313" key="3">
    <source>
        <dbReference type="Proteomes" id="UP001595075"/>
    </source>
</evidence>
<dbReference type="Proteomes" id="UP001595075">
    <property type="component" value="Unassembled WGS sequence"/>
</dbReference>
<evidence type="ECO:0000313" key="2">
    <source>
        <dbReference type="EMBL" id="KAL2073849.1"/>
    </source>
</evidence>
<sequence length="334" mass="37607">MLLRHISARLLLLGFVSSSVIPQDDEDLPIQFCGDVNWDSISNDVQSVSCIEHFEAPSNISSEQVTTGSCPGSTDHLNSTFSNGTVHTLDARYFPNNADASEKGRHACYNKDLPFRSQMLPASDDNQKRWCFREGALPKQSDVMKLCYQARVVFESSDKIKRIFQIQRAKWASNDLTEDNNGNCFCHILRVGTAGLKICNCDRCDALQVEAGVGDICQALQKDCIENLFGSGYLRAMNPNVLFALYGHKDKKGGIQQQIELDPVLGVDGVMTSTCKSGDENRRGQDYTGLILNCSWKNWWRGNCSRRCQEYDPNCTYGSSKLEKWAHKLRHWRN</sequence>
<feature type="signal peptide" evidence="1">
    <location>
        <begin position="1"/>
        <end position="18"/>
    </location>
</feature>
<evidence type="ECO:0008006" key="4">
    <source>
        <dbReference type="Google" id="ProtNLM"/>
    </source>
</evidence>
<evidence type="ECO:0000256" key="1">
    <source>
        <dbReference type="SAM" id="SignalP"/>
    </source>
</evidence>
<feature type="chain" id="PRO_5047248314" description="Cyanovirin-N domain-containing protein" evidence="1">
    <location>
        <begin position="19"/>
        <end position="334"/>
    </location>
</feature>
<protein>
    <recommendedName>
        <fullName evidence="4">Cyanovirin-N domain-containing protein</fullName>
    </recommendedName>
</protein>
<name>A0ABR4CXR0_9HELO</name>
<keyword evidence="1" id="KW-0732">Signal</keyword>
<keyword evidence="3" id="KW-1185">Reference proteome</keyword>
<reference evidence="2 3" key="1">
    <citation type="journal article" date="2024" name="Commun. Biol.">
        <title>Comparative genomic analysis of thermophilic fungi reveals convergent evolutionary adaptations and gene losses.</title>
        <authorList>
            <person name="Steindorff A.S."/>
            <person name="Aguilar-Pontes M.V."/>
            <person name="Robinson A.J."/>
            <person name="Andreopoulos B."/>
            <person name="LaButti K."/>
            <person name="Kuo A."/>
            <person name="Mondo S."/>
            <person name="Riley R."/>
            <person name="Otillar R."/>
            <person name="Haridas S."/>
            <person name="Lipzen A."/>
            <person name="Grimwood J."/>
            <person name="Schmutz J."/>
            <person name="Clum A."/>
            <person name="Reid I.D."/>
            <person name="Moisan M.C."/>
            <person name="Butler G."/>
            <person name="Nguyen T.T.M."/>
            <person name="Dewar K."/>
            <person name="Conant G."/>
            <person name="Drula E."/>
            <person name="Henrissat B."/>
            <person name="Hansel C."/>
            <person name="Singer S."/>
            <person name="Hutchinson M.I."/>
            <person name="de Vries R.P."/>
            <person name="Natvig D.O."/>
            <person name="Powell A.J."/>
            <person name="Tsang A."/>
            <person name="Grigoriev I.V."/>
        </authorList>
    </citation>
    <scope>NUCLEOTIDE SEQUENCE [LARGE SCALE GENOMIC DNA]</scope>
    <source>
        <strain evidence="2 3">CBS 494.80</strain>
    </source>
</reference>
<accession>A0ABR4CXR0</accession>
<dbReference type="EMBL" id="JAZHXI010000003">
    <property type="protein sequence ID" value="KAL2073849.1"/>
    <property type="molecule type" value="Genomic_DNA"/>
</dbReference>
<proteinExistence type="predicted"/>
<gene>
    <name evidence="2" type="ORF">VTL71DRAFT_11175</name>
</gene>
<organism evidence="2 3">
    <name type="scientific">Oculimacula yallundae</name>
    <dbReference type="NCBI Taxonomy" id="86028"/>
    <lineage>
        <taxon>Eukaryota</taxon>
        <taxon>Fungi</taxon>
        <taxon>Dikarya</taxon>
        <taxon>Ascomycota</taxon>
        <taxon>Pezizomycotina</taxon>
        <taxon>Leotiomycetes</taxon>
        <taxon>Helotiales</taxon>
        <taxon>Ploettnerulaceae</taxon>
        <taxon>Oculimacula</taxon>
    </lineage>
</organism>